<dbReference type="AlphaFoldDB" id="Q2FL62"/>
<dbReference type="PROSITE" id="PS00198">
    <property type="entry name" value="4FE4S_FER_1"/>
    <property type="match status" value="1"/>
</dbReference>
<dbReference type="STRING" id="323259.Mhun_0701"/>
<dbReference type="InterPro" id="IPR017900">
    <property type="entry name" value="4Fe4S_Fe_S_CS"/>
</dbReference>
<reference evidence="3" key="1">
    <citation type="journal article" date="2016" name="Stand. Genomic Sci.">
        <title>Complete genome sequence of Methanospirillum hungatei type strain JF1.</title>
        <authorList>
            <person name="Gunsalus R.P."/>
            <person name="Cook L.E."/>
            <person name="Crable B."/>
            <person name="Rohlin L."/>
            <person name="McDonald E."/>
            <person name="Mouttaki H."/>
            <person name="Sieber J.R."/>
            <person name="Poweleit N."/>
            <person name="Zhou H."/>
            <person name="Lapidus A.L."/>
            <person name="Daligault H.E."/>
            <person name="Land M."/>
            <person name="Gilna P."/>
            <person name="Ivanova N."/>
            <person name="Kyrpides N."/>
            <person name="Culley D.E."/>
            <person name="McInerney M.J."/>
        </authorList>
    </citation>
    <scope>NUCLEOTIDE SEQUENCE [LARGE SCALE GENOMIC DNA]</scope>
    <source>
        <strain evidence="3">ATCC 27890 / DSM 864 / NBRC 100397 / JF-1</strain>
    </source>
</reference>
<dbReference type="Gene3D" id="3.30.70.20">
    <property type="match status" value="1"/>
</dbReference>
<dbReference type="PANTHER" id="PTHR43312:SF2">
    <property type="entry name" value="OXIDOREDUCTASE"/>
    <property type="match status" value="1"/>
</dbReference>
<dbReference type="PANTHER" id="PTHR43312">
    <property type="entry name" value="D-THREO-ALDOSE 1-DEHYDROGENASE"/>
    <property type="match status" value="1"/>
</dbReference>
<sequence length="368" mass="42033">MKKLGFGTLRLPLTNPNDNASIDQELFSHLVDEFMGAGYSYFETGYSYHLMGAEDALRRALVDRYPRESFILADKMPTYNLNIVEDLENIFTEQLRRCNVSFFDSYLIHNLGESRYPKVLEFGVFDFIHRKKEEGFIRKIGFSFHGTPDLLEEILTNHPEVDVVQLQINYLDWEHISIQSRRCYEIARIYGKPIIVMEPVKGGGLAVIPKEAEDLMREVRPDDSPASWALRFAAGLDGVIMVLSGMNTIDQMRDNIRTFDNLTPLSEREHAILQEAARIISRSIAAPCTACRYCIDVCTQNIPIAVLISIFNDMKRYGDRSFPRVHYQHAVFGHGKASDCVACGECEQICPQHLPIRKILQELAEKFG</sequence>
<dbReference type="InterPro" id="IPR036812">
    <property type="entry name" value="NAD(P)_OxRdtase_dom_sf"/>
</dbReference>
<dbReference type="Proteomes" id="UP000001941">
    <property type="component" value="Chromosome"/>
</dbReference>
<dbReference type="Pfam" id="PF13187">
    <property type="entry name" value="Fer4_9"/>
    <property type="match status" value="1"/>
</dbReference>
<gene>
    <name evidence="2" type="ordered locus">Mhun_0701</name>
</gene>
<dbReference type="Pfam" id="PF00248">
    <property type="entry name" value="Aldo_ket_red"/>
    <property type="match status" value="1"/>
</dbReference>
<dbReference type="SUPFAM" id="SSF46548">
    <property type="entry name" value="alpha-helical ferredoxin"/>
    <property type="match status" value="1"/>
</dbReference>
<dbReference type="GO" id="GO:0016491">
    <property type="term" value="F:oxidoreductase activity"/>
    <property type="evidence" value="ECO:0007669"/>
    <property type="project" value="UniProtKB-ARBA"/>
</dbReference>
<dbReference type="PROSITE" id="PS51379">
    <property type="entry name" value="4FE4S_FER_2"/>
    <property type="match status" value="1"/>
</dbReference>
<organism evidence="2 3">
    <name type="scientific">Methanospirillum hungatei JF-1 (strain ATCC 27890 / DSM 864 / NBRC 100397 / JF-1)</name>
    <dbReference type="NCBI Taxonomy" id="323259"/>
    <lineage>
        <taxon>Archaea</taxon>
        <taxon>Methanobacteriati</taxon>
        <taxon>Methanobacteriota</taxon>
        <taxon>Stenosarchaea group</taxon>
        <taxon>Methanomicrobia</taxon>
        <taxon>Methanomicrobiales</taxon>
        <taxon>Methanospirillaceae</taxon>
        <taxon>Methanospirillum</taxon>
    </lineage>
</organism>
<dbReference type="InterPro" id="IPR053135">
    <property type="entry name" value="AKR2_Oxidoreductase"/>
</dbReference>
<dbReference type="GeneID" id="3922468"/>
<evidence type="ECO:0000313" key="2">
    <source>
        <dbReference type="EMBL" id="ABD40454.1"/>
    </source>
</evidence>
<evidence type="ECO:0000313" key="3">
    <source>
        <dbReference type="Proteomes" id="UP000001941"/>
    </source>
</evidence>
<keyword evidence="3" id="KW-1185">Reference proteome</keyword>
<dbReference type="Gene3D" id="3.20.20.100">
    <property type="entry name" value="NADP-dependent oxidoreductase domain"/>
    <property type="match status" value="1"/>
</dbReference>
<feature type="domain" description="4Fe-4S ferredoxin-type" evidence="1">
    <location>
        <begin position="330"/>
        <end position="359"/>
    </location>
</feature>
<dbReference type="KEGG" id="mhu:Mhun_0701"/>
<dbReference type="OrthoDB" id="7236at2157"/>
<name>Q2FL62_METHJ</name>
<dbReference type="InParanoid" id="Q2FL62"/>
<dbReference type="CDD" id="cd19096">
    <property type="entry name" value="AKR_Fe-S_oxidoreductase"/>
    <property type="match status" value="1"/>
</dbReference>
<dbReference type="HOGENOM" id="CLU_023205_3_2_2"/>
<dbReference type="EMBL" id="CP000254">
    <property type="protein sequence ID" value="ABD40454.1"/>
    <property type="molecule type" value="Genomic_DNA"/>
</dbReference>
<dbReference type="InterPro" id="IPR017896">
    <property type="entry name" value="4Fe4S_Fe-S-bd"/>
</dbReference>
<dbReference type="SUPFAM" id="SSF51430">
    <property type="entry name" value="NAD(P)-linked oxidoreductase"/>
    <property type="match status" value="1"/>
</dbReference>
<dbReference type="InterPro" id="IPR023210">
    <property type="entry name" value="NADP_OxRdtase_dom"/>
</dbReference>
<evidence type="ECO:0000259" key="1">
    <source>
        <dbReference type="PROSITE" id="PS51379"/>
    </source>
</evidence>
<dbReference type="RefSeq" id="WP_011447737.1">
    <property type="nucleotide sequence ID" value="NC_007796.1"/>
</dbReference>
<dbReference type="EnsemblBacteria" id="ABD40454">
    <property type="protein sequence ID" value="ABD40454"/>
    <property type="gene ID" value="Mhun_0701"/>
</dbReference>
<protein>
    <submittedName>
        <fullName evidence="2">Aldo/keto reductase</fullName>
    </submittedName>
</protein>
<proteinExistence type="predicted"/>
<accession>Q2FL62</accession>
<dbReference type="eggNOG" id="arCOG01626">
    <property type="taxonomic scope" value="Archaea"/>
</dbReference>